<dbReference type="Proteomes" id="UP000283310">
    <property type="component" value="Unassembled WGS sequence"/>
</dbReference>
<keyword evidence="1" id="KW-0540">Nuclease</keyword>
<protein>
    <submittedName>
        <fullName evidence="1">Restriction endonuclease subunit S</fullName>
    </submittedName>
</protein>
<keyword evidence="1" id="KW-0255">Endonuclease</keyword>
<dbReference type="AlphaFoldDB" id="A0A412DBF1"/>
<dbReference type="GO" id="GO:0004519">
    <property type="term" value="F:endonuclease activity"/>
    <property type="evidence" value="ECO:0007669"/>
    <property type="project" value="UniProtKB-KW"/>
</dbReference>
<gene>
    <name evidence="1" type="ORF">DWY65_15860</name>
</gene>
<reference evidence="1 2" key="1">
    <citation type="submission" date="2018-08" db="EMBL/GenBank/DDBJ databases">
        <title>A genome reference for cultivated species of the human gut microbiota.</title>
        <authorList>
            <person name="Zou Y."/>
            <person name="Xue W."/>
            <person name="Luo G."/>
        </authorList>
    </citation>
    <scope>NUCLEOTIDE SEQUENCE [LARGE SCALE GENOMIC DNA]</scope>
    <source>
        <strain evidence="1 2">AF26-20BH</strain>
    </source>
</reference>
<evidence type="ECO:0000313" key="2">
    <source>
        <dbReference type="Proteomes" id="UP000283310"/>
    </source>
</evidence>
<organism evidence="1 2">
    <name type="scientific">Bacteroides stercoris</name>
    <dbReference type="NCBI Taxonomy" id="46506"/>
    <lineage>
        <taxon>Bacteria</taxon>
        <taxon>Pseudomonadati</taxon>
        <taxon>Bacteroidota</taxon>
        <taxon>Bacteroidia</taxon>
        <taxon>Bacteroidales</taxon>
        <taxon>Bacteroidaceae</taxon>
        <taxon>Bacteroides</taxon>
    </lineage>
</organism>
<dbReference type="EMBL" id="QRTW01000051">
    <property type="protein sequence ID" value="RGR08034.1"/>
    <property type="molecule type" value="Genomic_DNA"/>
</dbReference>
<evidence type="ECO:0000313" key="1">
    <source>
        <dbReference type="EMBL" id="RGR08034.1"/>
    </source>
</evidence>
<name>A0A412DBF1_BACSE</name>
<proteinExistence type="predicted"/>
<sequence length="28" mass="3222">KIELNRQLNQNLPTLDRSSEAVEVRRAA</sequence>
<accession>A0A412DBF1</accession>
<keyword evidence="1" id="KW-0378">Hydrolase</keyword>
<feature type="non-terminal residue" evidence="1">
    <location>
        <position position="1"/>
    </location>
</feature>
<comment type="caution">
    <text evidence="1">The sequence shown here is derived from an EMBL/GenBank/DDBJ whole genome shotgun (WGS) entry which is preliminary data.</text>
</comment>